<dbReference type="InterPro" id="IPR003780">
    <property type="entry name" value="COX15/CtaA_fam"/>
</dbReference>
<feature type="transmembrane region" description="Helical" evidence="12">
    <location>
        <begin position="131"/>
        <end position="151"/>
    </location>
</feature>
<keyword evidence="14" id="KW-1185">Reference proteome</keyword>
<accession>A0A1G9WVI4</accession>
<dbReference type="Pfam" id="PF02628">
    <property type="entry name" value="COX15-CtaA"/>
    <property type="match status" value="1"/>
</dbReference>
<dbReference type="AlphaFoldDB" id="A0A1G9WVI4"/>
<keyword evidence="10" id="KW-1015">Disulfide bond</keyword>
<feature type="transmembrane region" description="Helical" evidence="12">
    <location>
        <begin position="21"/>
        <end position="40"/>
    </location>
</feature>
<evidence type="ECO:0000256" key="12">
    <source>
        <dbReference type="SAM" id="Phobius"/>
    </source>
</evidence>
<feature type="transmembrane region" description="Helical" evidence="12">
    <location>
        <begin position="78"/>
        <end position="95"/>
    </location>
</feature>
<evidence type="ECO:0000256" key="2">
    <source>
        <dbReference type="ARBA" id="ARBA00022475"/>
    </source>
</evidence>
<keyword evidence="8" id="KW-0350">Heme biosynthesis</keyword>
<evidence type="ECO:0000256" key="9">
    <source>
        <dbReference type="ARBA" id="ARBA00023136"/>
    </source>
</evidence>
<feature type="transmembrane region" description="Helical" evidence="12">
    <location>
        <begin position="160"/>
        <end position="183"/>
    </location>
</feature>
<evidence type="ECO:0000256" key="1">
    <source>
        <dbReference type="ARBA" id="ARBA00004141"/>
    </source>
</evidence>
<evidence type="ECO:0000256" key="11">
    <source>
        <dbReference type="ARBA" id="ARBA00023444"/>
    </source>
</evidence>
<name>A0A1G9WVI4_9ACTN</name>
<comment type="pathway">
    <text evidence="11">Porphyrin-containing compound metabolism.</text>
</comment>
<keyword evidence="6" id="KW-0560">Oxidoreductase</keyword>
<keyword evidence="7" id="KW-0408">Iron</keyword>
<evidence type="ECO:0000313" key="14">
    <source>
        <dbReference type="Proteomes" id="UP000199004"/>
    </source>
</evidence>
<gene>
    <name evidence="13" type="ORF">SAMN05192576_1168</name>
</gene>
<keyword evidence="5 12" id="KW-1133">Transmembrane helix</keyword>
<evidence type="ECO:0000256" key="4">
    <source>
        <dbReference type="ARBA" id="ARBA00022723"/>
    </source>
</evidence>
<feature type="transmembrane region" description="Helical" evidence="12">
    <location>
        <begin position="107"/>
        <end position="125"/>
    </location>
</feature>
<evidence type="ECO:0000256" key="7">
    <source>
        <dbReference type="ARBA" id="ARBA00023004"/>
    </source>
</evidence>
<dbReference type="Proteomes" id="UP000199004">
    <property type="component" value="Unassembled WGS sequence"/>
</dbReference>
<keyword evidence="2" id="KW-1003">Cell membrane</keyword>
<keyword evidence="9 12" id="KW-0472">Membrane</keyword>
<feature type="transmembrane region" description="Helical" evidence="12">
    <location>
        <begin position="245"/>
        <end position="263"/>
    </location>
</feature>
<protein>
    <submittedName>
        <fullName evidence="13">Cytochrome c oxidase assembly protein subunit 15</fullName>
    </submittedName>
</protein>
<feature type="transmembrane region" description="Helical" evidence="12">
    <location>
        <begin position="217"/>
        <end position="238"/>
    </location>
</feature>
<sequence length="310" mass="32616">MGVGFEARSARTSTTVTAVRVFGWATLVANVMLVVTGGAVRLTGSGLGCPTWPRCTDESFRPHGALDLHEAIEFGNRMLTFVLVAVAVATFVAAWRTARRDLRRLSVVLALGIPAQAVIGGITVLTDLNPWVVSFHLLCSMAIIGLAVVFIRRIDRPDPVWVGGGLAGLAWATFAAAWAVLYLGTVVTGSGPHAGDVKAPRNGLDPVQVSQLHADSVFLFIGLTIGLLFALVAVGAAYEARKAVAVLLAVSVGQGAIGFVQYFTDLPEILVGFHMLGAALISAAVTWVLLTVVQQDPSGTPPSELRVERL</sequence>
<dbReference type="InterPro" id="IPR050450">
    <property type="entry name" value="COX15/CtaA_HemeA_synthase"/>
</dbReference>
<evidence type="ECO:0000313" key="13">
    <source>
        <dbReference type="EMBL" id="SDM88156.1"/>
    </source>
</evidence>
<comment type="subcellular location">
    <subcellularLocation>
        <location evidence="1">Membrane</location>
        <topology evidence="1">Multi-pass membrane protein</topology>
    </subcellularLocation>
</comment>
<dbReference type="PANTHER" id="PTHR35457:SF1">
    <property type="entry name" value="HEME A SYNTHASE"/>
    <property type="match status" value="1"/>
</dbReference>
<keyword evidence="4" id="KW-0479">Metal-binding</keyword>
<dbReference type="RefSeq" id="WP_245715138.1">
    <property type="nucleotide sequence ID" value="NZ_BKAE01000001.1"/>
</dbReference>
<feature type="transmembrane region" description="Helical" evidence="12">
    <location>
        <begin position="269"/>
        <end position="293"/>
    </location>
</feature>
<dbReference type="GO" id="GO:0006784">
    <property type="term" value="P:heme A biosynthetic process"/>
    <property type="evidence" value="ECO:0007669"/>
    <property type="project" value="InterPro"/>
</dbReference>
<dbReference type="GO" id="GO:0016491">
    <property type="term" value="F:oxidoreductase activity"/>
    <property type="evidence" value="ECO:0007669"/>
    <property type="project" value="UniProtKB-KW"/>
</dbReference>
<dbReference type="GO" id="GO:0016020">
    <property type="term" value="C:membrane"/>
    <property type="evidence" value="ECO:0007669"/>
    <property type="project" value="UniProtKB-SubCell"/>
</dbReference>
<evidence type="ECO:0000256" key="3">
    <source>
        <dbReference type="ARBA" id="ARBA00022692"/>
    </source>
</evidence>
<evidence type="ECO:0000256" key="6">
    <source>
        <dbReference type="ARBA" id="ARBA00023002"/>
    </source>
</evidence>
<organism evidence="13 14">
    <name type="scientific">Nocardioides szechwanensis</name>
    <dbReference type="NCBI Taxonomy" id="1005944"/>
    <lineage>
        <taxon>Bacteria</taxon>
        <taxon>Bacillati</taxon>
        <taxon>Actinomycetota</taxon>
        <taxon>Actinomycetes</taxon>
        <taxon>Propionibacteriales</taxon>
        <taxon>Nocardioidaceae</taxon>
        <taxon>Nocardioides</taxon>
    </lineage>
</organism>
<dbReference type="EMBL" id="FNIC01000001">
    <property type="protein sequence ID" value="SDM88156.1"/>
    <property type="molecule type" value="Genomic_DNA"/>
</dbReference>
<evidence type="ECO:0000256" key="8">
    <source>
        <dbReference type="ARBA" id="ARBA00023133"/>
    </source>
</evidence>
<dbReference type="STRING" id="1005944.SAMN05192576_1168"/>
<evidence type="ECO:0000256" key="5">
    <source>
        <dbReference type="ARBA" id="ARBA00022989"/>
    </source>
</evidence>
<proteinExistence type="predicted"/>
<evidence type="ECO:0000256" key="10">
    <source>
        <dbReference type="ARBA" id="ARBA00023157"/>
    </source>
</evidence>
<keyword evidence="3 12" id="KW-0812">Transmembrane</keyword>
<dbReference type="PANTHER" id="PTHR35457">
    <property type="entry name" value="HEME A SYNTHASE"/>
    <property type="match status" value="1"/>
</dbReference>
<dbReference type="GO" id="GO:0046872">
    <property type="term" value="F:metal ion binding"/>
    <property type="evidence" value="ECO:0007669"/>
    <property type="project" value="UniProtKB-KW"/>
</dbReference>
<reference evidence="14" key="1">
    <citation type="submission" date="2016-10" db="EMBL/GenBank/DDBJ databases">
        <authorList>
            <person name="Varghese N."/>
            <person name="Submissions S."/>
        </authorList>
    </citation>
    <scope>NUCLEOTIDE SEQUENCE [LARGE SCALE GENOMIC DNA]</scope>
    <source>
        <strain evidence="14">CGMCC 1.11147</strain>
    </source>
</reference>